<gene>
    <name evidence="13" type="ORF">SNE40_000344</name>
</gene>
<reference evidence="13 14" key="1">
    <citation type="submission" date="2024-01" db="EMBL/GenBank/DDBJ databases">
        <title>The genome of the rayed Mediterranean limpet Patella caerulea (Linnaeus, 1758).</title>
        <authorList>
            <person name="Anh-Thu Weber A."/>
            <person name="Halstead-Nussloch G."/>
        </authorList>
    </citation>
    <scope>NUCLEOTIDE SEQUENCE [LARGE SCALE GENOMIC DNA]</scope>
    <source>
        <strain evidence="13">AATW-2023a</strain>
        <tissue evidence="13">Whole specimen</tissue>
    </source>
</reference>
<evidence type="ECO:0000259" key="12">
    <source>
        <dbReference type="SMART" id="SM01263"/>
    </source>
</evidence>
<feature type="binding site" evidence="10">
    <location>
        <begin position="138"/>
        <end position="140"/>
    </location>
    <ligand>
        <name>a peptide</name>
        <dbReference type="ChEBI" id="CHEBI:60466"/>
    </ligand>
</feature>
<keyword evidence="5 11" id="KW-0479">Metal-binding</keyword>
<keyword evidence="4" id="KW-0645">Protease</keyword>
<sequence length="621" mass="70298">MTLHSDSAVDVASSSNFRKIKIFKYHFDFSVDFEKREVEGVEVLTCSVVQPTKEVILDIHETLTVESVTLGQNGPALKFQVKPFTDYGSTLEIQISTAQADVSNFDIYISFTATGGTGICWLNPEQTAGKKLPYMYTQGQAACNRSFFPCQDTPAVKAPYTANVKVPSGFTPVMSASESSYGQVANLSGDKNTYYFSLKQPVQVYLVALAVGDLQSADIGPRSKVWAEPSVLESAKNEFNGVVEEFITTGERLFGPYVWDKYDILIMPPSFPFGGMENPCLTFVTPCLLVGDKSLTDVVIHEISHSWFGNLVTNANWSEFWLNEGFTMFAQRRIMEEIFGKAYTSLETQCGLALLRQHMDDTGEDHPLNRLRVVIEAGVDPDDTYNETPYEKGFSFVCYLQHLVGDVQKFDEFLKNYVDKFKFKSVVAEDMLGYFHEYFPHLKEQDVRNKPGFEFDQWLNKSGWPPYVPDLSAGKELTDPAEQLAAVIAGESDAEVDRKIENWKTYQIFHFLDKLLERKSLSQSVIKNLVDTYPMIPQSHNAEVLLRWSQIVIKNDFQEQFPTVKKFLKSQGKQKYTLPIYKALVKGSETAQELAKSVFEETKQTLHINVRNYVTKILLSK</sequence>
<keyword evidence="8" id="KW-0482">Metalloprotease</keyword>
<comment type="subcellular location">
    <subcellularLocation>
        <location evidence="1">Cytoplasm</location>
    </subcellularLocation>
</comment>
<comment type="caution">
    <text evidence="13">The sequence shown here is derived from an EMBL/GenBank/DDBJ whole genome shotgun (WGS) entry which is preliminary data.</text>
</comment>
<dbReference type="InterPro" id="IPR038502">
    <property type="entry name" value="M1_LTA-4_hydro/amino_C_sf"/>
</dbReference>
<feature type="binding site" evidence="11">
    <location>
        <position position="324"/>
    </location>
    <ligand>
        <name>Zn(2+)</name>
        <dbReference type="ChEBI" id="CHEBI:29105"/>
        <note>catalytic</note>
    </ligand>
</feature>
<keyword evidence="7 11" id="KW-0862">Zinc</keyword>
<keyword evidence="6" id="KW-0378">Hydrolase</keyword>
<comment type="similarity">
    <text evidence="2">Belongs to the peptidase M1 family.</text>
</comment>
<feature type="binding site" evidence="10">
    <location>
        <begin position="272"/>
        <end position="277"/>
    </location>
    <ligand>
        <name>a peptide</name>
        <dbReference type="ChEBI" id="CHEBI:60466"/>
    </ligand>
</feature>
<dbReference type="PRINTS" id="PR00756">
    <property type="entry name" value="ALADIPTASE"/>
</dbReference>
<dbReference type="Gene3D" id="3.30.2010.30">
    <property type="match status" value="1"/>
</dbReference>
<dbReference type="Gene3D" id="1.10.390.10">
    <property type="entry name" value="Neutral Protease Domain 2"/>
    <property type="match status" value="1"/>
</dbReference>
<feature type="binding site" evidence="11">
    <location>
        <position position="305"/>
    </location>
    <ligand>
        <name>Zn(2+)</name>
        <dbReference type="ChEBI" id="CHEBI:29105"/>
        <note>catalytic</note>
    </ligand>
</feature>
<feature type="binding site" evidence="10">
    <location>
        <begin position="573"/>
        <end position="575"/>
    </location>
    <ligand>
        <name>a peptide</name>
        <dbReference type="ChEBI" id="CHEBI:60466"/>
    </ligand>
</feature>
<dbReference type="SUPFAM" id="SSF48371">
    <property type="entry name" value="ARM repeat"/>
    <property type="match status" value="1"/>
</dbReference>
<dbReference type="Pfam" id="PF09127">
    <property type="entry name" value="Leuk-A4-hydro_C"/>
    <property type="match status" value="1"/>
</dbReference>
<evidence type="ECO:0000256" key="9">
    <source>
        <dbReference type="PIRSR" id="PIRSR634015-1"/>
    </source>
</evidence>
<accession>A0AAN8Q1F3</accession>
<evidence type="ECO:0000256" key="6">
    <source>
        <dbReference type="ARBA" id="ARBA00022801"/>
    </source>
</evidence>
<dbReference type="InterPro" id="IPR015211">
    <property type="entry name" value="Peptidase_M1_C"/>
</dbReference>
<name>A0AAN8Q1F3_PATCE</name>
<evidence type="ECO:0000256" key="2">
    <source>
        <dbReference type="ARBA" id="ARBA00010136"/>
    </source>
</evidence>
<dbReference type="GO" id="GO:0008270">
    <property type="term" value="F:zinc ion binding"/>
    <property type="evidence" value="ECO:0007669"/>
    <property type="project" value="InterPro"/>
</dbReference>
<dbReference type="InterPro" id="IPR034015">
    <property type="entry name" value="M1_LTA4H"/>
</dbReference>
<dbReference type="SMART" id="SM01263">
    <property type="entry name" value="Leuk-A4-hydro_C"/>
    <property type="match status" value="1"/>
</dbReference>
<dbReference type="FunFam" id="1.10.390.10:FF:000003">
    <property type="entry name" value="Leukotriene A(4) hydrolase"/>
    <property type="match status" value="1"/>
</dbReference>
<feature type="active site" description="Proton donor" evidence="9">
    <location>
        <position position="390"/>
    </location>
</feature>
<dbReference type="InterPro" id="IPR014782">
    <property type="entry name" value="Peptidase_M1_dom"/>
</dbReference>
<proteinExistence type="inferred from homology"/>
<dbReference type="GO" id="GO:0005737">
    <property type="term" value="C:cytoplasm"/>
    <property type="evidence" value="ECO:0007669"/>
    <property type="project" value="UniProtKB-SubCell"/>
</dbReference>
<dbReference type="Pfam" id="PF01433">
    <property type="entry name" value="Peptidase_M1"/>
    <property type="match status" value="1"/>
</dbReference>
<evidence type="ECO:0000256" key="10">
    <source>
        <dbReference type="PIRSR" id="PIRSR634015-2"/>
    </source>
</evidence>
<protein>
    <recommendedName>
        <fullName evidence="12">Peptidase M1 leukotriene A4 hydrolase/aminopeptidase C-terminal domain-containing protein</fullName>
    </recommendedName>
</protein>
<dbReference type="FunFam" id="3.30.2010.30:FF:000001">
    <property type="entry name" value="Leukotriene A(4) hydrolase"/>
    <property type="match status" value="1"/>
</dbReference>
<feature type="binding site" evidence="11">
    <location>
        <position position="301"/>
    </location>
    <ligand>
        <name>Zn(2+)</name>
        <dbReference type="ChEBI" id="CHEBI:29105"/>
        <note>catalytic</note>
    </ligand>
</feature>
<dbReference type="GO" id="GO:0006508">
    <property type="term" value="P:proteolysis"/>
    <property type="evidence" value="ECO:0007669"/>
    <property type="project" value="UniProtKB-KW"/>
</dbReference>
<evidence type="ECO:0000256" key="5">
    <source>
        <dbReference type="ARBA" id="ARBA00022723"/>
    </source>
</evidence>
<evidence type="ECO:0000313" key="13">
    <source>
        <dbReference type="EMBL" id="KAK6194786.1"/>
    </source>
</evidence>
<dbReference type="GO" id="GO:0070006">
    <property type="term" value="F:metalloaminopeptidase activity"/>
    <property type="evidence" value="ECO:0007669"/>
    <property type="project" value="TreeGrafter"/>
</dbReference>
<evidence type="ECO:0000256" key="4">
    <source>
        <dbReference type="ARBA" id="ARBA00022670"/>
    </source>
</evidence>
<evidence type="ECO:0000313" key="14">
    <source>
        <dbReference type="Proteomes" id="UP001347796"/>
    </source>
</evidence>
<keyword evidence="14" id="KW-1185">Reference proteome</keyword>
<keyword evidence="3" id="KW-0963">Cytoplasm</keyword>
<dbReference type="InterPro" id="IPR016024">
    <property type="entry name" value="ARM-type_fold"/>
</dbReference>
<evidence type="ECO:0000256" key="1">
    <source>
        <dbReference type="ARBA" id="ARBA00004496"/>
    </source>
</evidence>
<evidence type="ECO:0000256" key="7">
    <source>
        <dbReference type="ARBA" id="ARBA00022833"/>
    </source>
</evidence>
<dbReference type="InterPro" id="IPR042097">
    <property type="entry name" value="Aminopeptidase_N-like_N_sf"/>
</dbReference>
<dbReference type="PANTHER" id="PTHR45726:SF3">
    <property type="entry name" value="LEUKOTRIENE A-4 HYDROLASE"/>
    <property type="match status" value="1"/>
</dbReference>
<evidence type="ECO:0000256" key="3">
    <source>
        <dbReference type="ARBA" id="ARBA00022490"/>
    </source>
</evidence>
<comment type="cofactor">
    <cofactor evidence="11">
        <name>Zn(2+)</name>
        <dbReference type="ChEBI" id="CHEBI:29105"/>
    </cofactor>
    <text evidence="11">Binds 1 zinc ion per subunit.</text>
</comment>
<dbReference type="Gene3D" id="1.25.40.320">
    <property type="entry name" value="Peptidase M1, leukotriene A4 hydrolase/aminopeptidase C-terminal domain"/>
    <property type="match status" value="1"/>
</dbReference>
<dbReference type="SUPFAM" id="SSF55486">
    <property type="entry name" value="Metalloproteases ('zincins'), catalytic domain"/>
    <property type="match status" value="1"/>
</dbReference>
<organism evidence="13 14">
    <name type="scientific">Patella caerulea</name>
    <name type="common">Rayed Mediterranean limpet</name>
    <dbReference type="NCBI Taxonomy" id="87958"/>
    <lineage>
        <taxon>Eukaryota</taxon>
        <taxon>Metazoa</taxon>
        <taxon>Spiralia</taxon>
        <taxon>Lophotrochozoa</taxon>
        <taxon>Mollusca</taxon>
        <taxon>Gastropoda</taxon>
        <taxon>Patellogastropoda</taxon>
        <taxon>Patelloidea</taxon>
        <taxon>Patellidae</taxon>
        <taxon>Patella</taxon>
    </lineage>
</organism>
<dbReference type="InterPro" id="IPR049980">
    <property type="entry name" value="LTA4H_cat"/>
</dbReference>
<dbReference type="InterPro" id="IPR045357">
    <property type="entry name" value="Aminopeptidase_N-like_N"/>
</dbReference>
<dbReference type="Gene3D" id="2.60.40.1730">
    <property type="entry name" value="tricorn interacting facor f3 domain"/>
    <property type="match status" value="1"/>
</dbReference>
<dbReference type="InterPro" id="IPR001930">
    <property type="entry name" value="Peptidase_M1"/>
</dbReference>
<evidence type="ECO:0000256" key="8">
    <source>
        <dbReference type="ARBA" id="ARBA00023049"/>
    </source>
</evidence>
<dbReference type="EMBL" id="JAZGQO010000001">
    <property type="protein sequence ID" value="KAK6194786.1"/>
    <property type="molecule type" value="Genomic_DNA"/>
</dbReference>
<dbReference type="AlphaFoldDB" id="A0AAN8Q1F3"/>
<dbReference type="PANTHER" id="PTHR45726">
    <property type="entry name" value="LEUKOTRIENE A-4 HYDROLASE"/>
    <property type="match status" value="1"/>
</dbReference>
<dbReference type="Pfam" id="PF17900">
    <property type="entry name" value="Peptidase_M1_N"/>
    <property type="match status" value="1"/>
</dbReference>
<feature type="active site" description="Proton acceptor" evidence="9">
    <location>
        <position position="302"/>
    </location>
</feature>
<dbReference type="CDD" id="cd09599">
    <property type="entry name" value="M1_LTA4H"/>
    <property type="match status" value="1"/>
</dbReference>
<dbReference type="InterPro" id="IPR027268">
    <property type="entry name" value="Peptidase_M4/M1_CTD_sf"/>
</dbReference>
<evidence type="ECO:0000256" key="11">
    <source>
        <dbReference type="PIRSR" id="PIRSR634015-3"/>
    </source>
</evidence>
<dbReference type="Proteomes" id="UP001347796">
    <property type="component" value="Unassembled WGS sequence"/>
</dbReference>
<dbReference type="SUPFAM" id="SSF63737">
    <property type="entry name" value="Leukotriene A4 hydrolase N-terminal domain"/>
    <property type="match status" value="1"/>
</dbReference>
<feature type="domain" description="Peptidase M1 leukotriene A4 hydrolase/aminopeptidase C-terminal" evidence="12">
    <location>
        <begin position="476"/>
        <end position="618"/>
    </location>
</feature>